<reference evidence="2 3" key="1">
    <citation type="submission" date="2018-11" db="EMBL/GenBank/DDBJ databases">
        <title>Draft genome sequence of Buttiauxella warmboldiae CCUG 35512.</title>
        <authorList>
            <person name="Salva-Serra F."/>
            <person name="Marathe N."/>
            <person name="Moore E."/>
            <person name="Svensson L."/>
            <person name="Engstrom-Jakobsson H."/>
        </authorList>
    </citation>
    <scope>NUCLEOTIDE SEQUENCE [LARGE SCALE GENOMIC DNA]</scope>
    <source>
        <strain evidence="2 3">CCUG 35512</strain>
    </source>
</reference>
<gene>
    <name evidence="2" type="ORF">EHN07_03510</name>
</gene>
<evidence type="ECO:0000313" key="2">
    <source>
        <dbReference type="EMBL" id="RPH30192.1"/>
    </source>
</evidence>
<feature type="signal peptide" evidence="1">
    <location>
        <begin position="1"/>
        <end position="40"/>
    </location>
</feature>
<dbReference type="EMBL" id="RPOH01000010">
    <property type="protein sequence ID" value="RPH30192.1"/>
    <property type="molecule type" value="Genomic_DNA"/>
</dbReference>
<evidence type="ECO:0000313" key="3">
    <source>
        <dbReference type="Proteomes" id="UP000268615"/>
    </source>
</evidence>
<dbReference type="InterPro" id="IPR025737">
    <property type="entry name" value="FApF"/>
</dbReference>
<evidence type="ECO:0000256" key="1">
    <source>
        <dbReference type="SAM" id="SignalP"/>
    </source>
</evidence>
<proteinExistence type="predicted"/>
<dbReference type="Proteomes" id="UP000268615">
    <property type="component" value="Unassembled WGS sequence"/>
</dbReference>
<keyword evidence="3" id="KW-1185">Reference proteome</keyword>
<sequence length="315" mass="35238">MATFYSTRYLSQWRIKMRSCRACGALSVALLWCLPAASYATENGGSVVPVGVQSMLPGLLMPAGNYLYNYNAWVNGFSARDEHGNDNGMGMTMATQAHAFRLLHVADPGLIEAGNLAFEANFVYTRTSLDMDYMDKSTSSGLSDITFGPSLGRHFGAYNDIFALLVTAPTGEYDKNRLANNGRNYWGIQASWAWTWYPRRDVDISGLAKIVYNTRNEDTDYQSGIETNLEYSANYYFAQGFFVGVSGFWHSQISDDKQHNRSVGANGNRINELTLGPQLGWGTPRYGAYFSWKRSLLSENTMDISQLWLNTFIAF</sequence>
<evidence type="ECO:0008006" key="4">
    <source>
        <dbReference type="Google" id="ProtNLM"/>
    </source>
</evidence>
<feature type="chain" id="PRO_5018093647" description="Phenol degradation protein meta" evidence="1">
    <location>
        <begin position="41"/>
        <end position="315"/>
    </location>
</feature>
<comment type="caution">
    <text evidence="2">The sequence shown here is derived from an EMBL/GenBank/DDBJ whole genome shotgun (WGS) entry which is preliminary data.</text>
</comment>
<dbReference type="OrthoDB" id="191143at2"/>
<organism evidence="2 3">
    <name type="scientific">Buttiauxella warmboldiae</name>
    <dbReference type="NCBI Taxonomy" id="82993"/>
    <lineage>
        <taxon>Bacteria</taxon>
        <taxon>Pseudomonadati</taxon>
        <taxon>Pseudomonadota</taxon>
        <taxon>Gammaproteobacteria</taxon>
        <taxon>Enterobacterales</taxon>
        <taxon>Enterobacteriaceae</taxon>
        <taxon>Buttiauxella</taxon>
    </lineage>
</organism>
<name>A0A3N5EG03_9ENTR</name>
<accession>A0A3N5EG03</accession>
<protein>
    <recommendedName>
        <fullName evidence="4">Phenol degradation protein meta</fullName>
    </recommendedName>
</protein>
<dbReference type="AlphaFoldDB" id="A0A3N5EG03"/>
<dbReference type="Pfam" id="PF13557">
    <property type="entry name" value="Phenol_MetA_deg"/>
    <property type="match status" value="1"/>
</dbReference>
<keyword evidence="1" id="KW-0732">Signal</keyword>